<name>A0A1G9U2H8_9FIRM</name>
<sequence length="82" mass="9419">MKKEFYGNLSIVINMNFTGLEANSIEEAEEMVMDSEFEFKLLNSKTGEEIDIDIQGWHIADEVGRGNVTESDLRDFQIDEEI</sequence>
<dbReference type="EMBL" id="FNGW01000014">
    <property type="protein sequence ID" value="SDM53725.1"/>
    <property type="molecule type" value="Genomic_DNA"/>
</dbReference>
<protein>
    <submittedName>
        <fullName evidence="1">Uncharacterized protein</fullName>
    </submittedName>
</protein>
<dbReference type="Proteomes" id="UP000199068">
    <property type="component" value="Unassembled WGS sequence"/>
</dbReference>
<evidence type="ECO:0000313" key="2">
    <source>
        <dbReference type="Proteomes" id="UP000199068"/>
    </source>
</evidence>
<gene>
    <name evidence="1" type="ORF">SAMN04515677_11449</name>
</gene>
<keyword evidence="2" id="KW-1185">Reference proteome</keyword>
<evidence type="ECO:0000313" key="1">
    <source>
        <dbReference type="EMBL" id="SDM53725.1"/>
    </source>
</evidence>
<dbReference type="AlphaFoldDB" id="A0A1G9U2H8"/>
<dbReference type="RefSeq" id="WP_092727734.1">
    <property type="nucleotide sequence ID" value="NZ_FNGW01000014.1"/>
</dbReference>
<dbReference type="STRING" id="1121325.SAMN04515677_11449"/>
<reference evidence="1 2" key="1">
    <citation type="submission" date="2016-10" db="EMBL/GenBank/DDBJ databases">
        <authorList>
            <person name="de Groot N.N."/>
        </authorList>
    </citation>
    <scope>NUCLEOTIDE SEQUENCE [LARGE SCALE GENOMIC DNA]</scope>
    <source>
        <strain evidence="1 2">DSM 797</strain>
    </source>
</reference>
<organism evidence="1 2">
    <name type="scientific">Romboutsia lituseburensis DSM 797</name>
    <dbReference type="NCBI Taxonomy" id="1121325"/>
    <lineage>
        <taxon>Bacteria</taxon>
        <taxon>Bacillati</taxon>
        <taxon>Bacillota</taxon>
        <taxon>Clostridia</taxon>
        <taxon>Peptostreptococcales</taxon>
        <taxon>Peptostreptococcaceae</taxon>
        <taxon>Romboutsia</taxon>
    </lineage>
</organism>
<accession>A0A1G9U2H8</accession>
<proteinExistence type="predicted"/>